<keyword evidence="2" id="KW-0472">Membrane</keyword>
<organism evidence="3 4">
    <name type="scientific">Cellulomonas composti</name>
    <dbReference type="NCBI Taxonomy" id="266130"/>
    <lineage>
        <taxon>Bacteria</taxon>
        <taxon>Bacillati</taxon>
        <taxon>Actinomycetota</taxon>
        <taxon>Actinomycetes</taxon>
        <taxon>Micrococcales</taxon>
        <taxon>Cellulomonadaceae</taxon>
        <taxon>Cellulomonas</taxon>
    </lineage>
</organism>
<accession>A0A511JBZ2</accession>
<dbReference type="Proteomes" id="UP000321720">
    <property type="component" value="Unassembled WGS sequence"/>
</dbReference>
<dbReference type="InterPro" id="IPR045713">
    <property type="entry name" value="DUF6069"/>
</dbReference>
<evidence type="ECO:0000313" key="3">
    <source>
        <dbReference type="EMBL" id="GEL95505.1"/>
    </source>
</evidence>
<dbReference type="AlphaFoldDB" id="A0A511JBZ2"/>
<sequence length="190" mass="19355">MTYPTDPPRHAAPGGDPAGVPPVQPLPPAVPPASPFPTEPAPAAAGRPAVARLVVRAGRYWAGVAATALVAALVGIVGVLVFQEILEIDLLIKGPFADEGGYLAYASSAVLATVAAGALLHLFALTTPRPTSFFGWIMALATLVAALLPLSWAGETDSKVCTGATNLLIGIAIWSLLAGVLHRTSAYTTS</sequence>
<dbReference type="Pfam" id="PF19545">
    <property type="entry name" value="DUF6069"/>
    <property type="match status" value="1"/>
</dbReference>
<feature type="region of interest" description="Disordered" evidence="1">
    <location>
        <begin position="1"/>
        <end position="43"/>
    </location>
</feature>
<keyword evidence="2" id="KW-1133">Transmembrane helix</keyword>
<keyword evidence="2" id="KW-0812">Transmembrane</keyword>
<comment type="caution">
    <text evidence="3">The sequence shown here is derived from an EMBL/GenBank/DDBJ whole genome shotgun (WGS) entry which is preliminary data.</text>
</comment>
<dbReference type="EMBL" id="BJWG01000009">
    <property type="protein sequence ID" value="GEL95505.1"/>
    <property type="molecule type" value="Genomic_DNA"/>
</dbReference>
<name>A0A511JBZ2_9CELL</name>
<protein>
    <submittedName>
        <fullName evidence="3">Uncharacterized protein</fullName>
    </submittedName>
</protein>
<evidence type="ECO:0000256" key="2">
    <source>
        <dbReference type="SAM" id="Phobius"/>
    </source>
</evidence>
<keyword evidence="4" id="KW-1185">Reference proteome</keyword>
<proteinExistence type="predicted"/>
<feature type="transmembrane region" description="Helical" evidence="2">
    <location>
        <begin position="133"/>
        <end position="152"/>
    </location>
</feature>
<feature type="compositionally biased region" description="Pro residues" evidence="1">
    <location>
        <begin position="19"/>
        <end position="40"/>
    </location>
</feature>
<feature type="transmembrane region" description="Helical" evidence="2">
    <location>
        <begin position="60"/>
        <end position="82"/>
    </location>
</feature>
<gene>
    <name evidence="3" type="ORF">CCO02nite_21630</name>
</gene>
<evidence type="ECO:0000256" key="1">
    <source>
        <dbReference type="SAM" id="MobiDB-lite"/>
    </source>
</evidence>
<feature type="transmembrane region" description="Helical" evidence="2">
    <location>
        <begin position="164"/>
        <end position="181"/>
    </location>
</feature>
<dbReference type="RefSeq" id="WP_222593191.1">
    <property type="nucleotide sequence ID" value="NZ_BJWG01000009.1"/>
</dbReference>
<evidence type="ECO:0000313" key="4">
    <source>
        <dbReference type="Proteomes" id="UP000321720"/>
    </source>
</evidence>
<reference evidence="3 4" key="1">
    <citation type="submission" date="2019-07" db="EMBL/GenBank/DDBJ databases">
        <title>Whole genome shotgun sequence of Cellulomonas composti NBRC 100758.</title>
        <authorList>
            <person name="Hosoyama A."/>
            <person name="Uohara A."/>
            <person name="Ohji S."/>
            <person name="Ichikawa N."/>
        </authorList>
    </citation>
    <scope>NUCLEOTIDE SEQUENCE [LARGE SCALE GENOMIC DNA]</scope>
    <source>
        <strain evidence="3 4">NBRC 100758</strain>
    </source>
</reference>
<feature type="transmembrane region" description="Helical" evidence="2">
    <location>
        <begin position="102"/>
        <end position="126"/>
    </location>
</feature>